<dbReference type="AlphaFoldDB" id="A0A3S9P421"/>
<name>A0A3S9P421_9BACT</name>
<evidence type="ECO:0000256" key="10">
    <source>
        <dbReference type="ARBA" id="ARBA00038001"/>
    </source>
</evidence>
<keyword evidence="2 11" id="KW-0812">Transmembrane</keyword>
<dbReference type="PANTHER" id="PTHR21496">
    <property type="entry name" value="FERREDOXIN-RELATED"/>
    <property type="match status" value="1"/>
</dbReference>
<accession>A0A3S9P421</accession>
<dbReference type="Pfam" id="PF00355">
    <property type="entry name" value="Rieske"/>
    <property type="match status" value="1"/>
</dbReference>
<proteinExistence type="inferred from homology"/>
<evidence type="ECO:0000256" key="4">
    <source>
        <dbReference type="ARBA" id="ARBA00022723"/>
    </source>
</evidence>
<dbReference type="PANTHER" id="PTHR21496:SF0">
    <property type="entry name" value="RIESKE DOMAIN-CONTAINING PROTEIN"/>
    <property type="match status" value="1"/>
</dbReference>
<dbReference type="KEGG" id="fll:EI427_12110"/>
<keyword evidence="14" id="KW-1185">Reference proteome</keyword>
<dbReference type="GO" id="GO:0016020">
    <property type="term" value="C:membrane"/>
    <property type="evidence" value="ECO:0007669"/>
    <property type="project" value="UniProtKB-SubCell"/>
</dbReference>
<evidence type="ECO:0000256" key="5">
    <source>
        <dbReference type="ARBA" id="ARBA00022989"/>
    </source>
</evidence>
<keyword evidence="3" id="KW-0001">2Fe-2S</keyword>
<evidence type="ECO:0000256" key="8">
    <source>
        <dbReference type="ARBA" id="ARBA00023136"/>
    </source>
</evidence>
<comment type="similarity">
    <text evidence="10">Belongs to the bacterial ring-hydroxylating dioxygenase ferredoxin component family.</text>
</comment>
<feature type="transmembrane region" description="Helical" evidence="11">
    <location>
        <begin position="169"/>
        <end position="187"/>
    </location>
</feature>
<dbReference type="SUPFAM" id="SSF50022">
    <property type="entry name" value="ISP domain"/>
    <property type="match status" value="1"/>
</dbReference>
<dbReference type="GO" id="GO:0051537">
    <property type="term" value="F:2 iron, 2 sulfur cluster binding"/>
    <property type="evidence" value="ECO:0007669"/>
    <property type="project" value="UniProtKB-KW"/>
</dbReference>
<dbReference type="Gene3D" id="2.102.10.10">
    <property type="entry name" value="Rieske [2Fe-2S] iron-sulphur domain"/>
    <property type="match status" value="1"/>
</dbReference>
<evidence type="ECO:0000256" key="9">
    <source>
        <dbReference type="ARBA" id="ARBA00034078"/>
    </source>
</evidence>
<evidence type="ECO:0000313" key="14">
    <source>
        <dbReference type="Proteomes" id="UP000267268"/>
    </source>
</evidence>
<dbReference type="RefSeq" id="WP_126614973.1">
    <property type="nucleotide sequence ID" value="NZ_CP034562.1"/>
</dbReference>
<keyword evidence="7" id="KW-0411">Iron-sulfur</keyword>
<feature type="transmembrane region" description="Helical" evidence="11">
    <location>
        <begin position="131"/>
        <end position="149"/>
    </location>
</feature>
<evidence type="ECO:0000256" key="1">
    <source>
        <dbReference type="ARBA" id="ARBA00004141"/>
    </source>
</evidence>
<dbReference type="InterPro" id="IPR013130">
    <property type="entry name" value="Fe3_Rdtase_TM_dom"/>
</dbReference>
<keyword evidence="4" id="KW-0479">Metal-binding</keyword>
<evidence type="ECO:0000256" key="6">
    <source>
        <dbReference type="ARBA" id="ARBA00023004"/>
    </source>
</evidence>
<feature type="transmembrane region" description="Helical" evidence="11">
    <location>
        <begin position="20"/>
        <end position="39"/>
    </location>
</feature>
<dbReference type="Pfam" id="PF01794">
    <property type="entry name" value="Ferric_reduct"/>
    <property type="match status" value="1"/>
</dbReference>
<feature type="domain" description="Rieske" evidence="12">
    <location>
        <begin position="237"/>
        <end position="331"/>
    </location>
</feature>
<protein>
    <submittedName>
        <fullName evidence="13">(2Fe-2S)-binding protein</fullName>
    </submittedName>
</protein>
<feature type="transmembrane region" description="Helical" evidence="11">
    <location>
        <begin position="48"/>
        <end position="67"/>
    </location>
</feature>
<dbReference type="InterPro" id="IPR036922">
    <property type="entry name" value="Rieske_2Fe-2S_sf"/>
</dbReference>
<dbReference type="PROSITE" id="PS51296">
    <property type="entry name" value="RIESKE"/>
    <property type="match status" value="1"/>
</dbReference>
<evidence type="ECO:0000256" key="11">
    <source>
        <dbReference type="SAM" id="Phobius"/>
    </source>
</evidence>
<gene>
    <name evidence="13" type="ORF">EI427_12110</name>
</gene>
<keyword evidence="6" id="KW-0408">Iron</keyword>
<reference evidence="13 14" key="1">
    <citation type="submission" date="2018-12" db="EMBL/GenBank/DDBJ databases">
        <title>Flammeovirga pectinis sp. nov., isolated from the gut of the Korean scallop, Patinopecten yessoensis.</title>
        <authorList>
            <person name="Bae J.-W."/>
            <person name="Jeong Y.-S."/>
            <person name="Kang W."/>
        </authorList>
    </citation>
    <scope>NUCLEOTIDE SEQUENCE [LARGE SCALE GENOMIC DNA]</scope>
    <source>
        <strain evidence="13 14">L12M1</strain>
    </source>
</reference>
<comment type="subcellular location">
    <subcellularLocation>
        <location evidence="1">Membrane</location>
        <topology evidence="1">Multi-pass membrane protein</topology>
    </subcellularLocation>
</comment>
<evidence type="ECO:0000256" key="7">
    <source>
        <dbReference type="ARBA" id="ARBA00023014"/>
    </source>
</evidence>
<evidence type="ECO:0000256" key="2">
    <source>
        <dbReference type="ARBA" id="ARBA00022692"/>
    </source>
</evidence>
<dbReference type="InterPro" id="IPR017941">
    <property type="entry name" value="Rieske_2Fe-2S"/>
</dbReference>
<comment type="cofactor">
    <cofactor evidence="9">
        <name>[2Fe-2S] cluster</name>
        <dbReference type="ChEBI" id="CHEBI:190135"/>
    </cofactor>
</comment>
<feature type="transmembrane region" description="Helical" evidence="11">
    <location>
        <begin position="87"/>
        <end position="110"/>
    </location>
</feature>
<dbReference type="EMBL" id="CP034562">
    <property type="protein sequence ID" value="AZQ62955.1"/>
    <property type="molecule type" value="Genomic_DNA"/>
</dbReference>
<dbReference type="GO" id="GO:0046872">
    <property type="term" value="F:metal ion binding"/>
    <property type="evidence" value="ECO:0007669"/>
    <property type="project" value="UniProtKB-KW"/>
</dbReference>
<evidence type="ECO:0000259" key="12">
    <source>
        <dbReference type="PROSITE" id="PS51296"/>
    </source>
</evidence>
<evidence type="ECO:0000256" key="3">
    <source>
        <dbReference type="ARBA" id="ARBA00022714"/>
    </source>
</evidence>
<feature type="transmembrane region" description="Helical" evidence="11">
    <location>
        <begin position="194"/>
        <end position="215"/>
    </location>
</feature>
<dbReference type="Proteomes" id="UP000267268">
    <property type="component" value="Chromosome 1"/>
</dbReference>
<keyword evidence="8 11" id="KW-0472">Membrane</keyword>
<evidence type="ECO:0000313" key="13">
    <source>
        <dbReference type="EMBL" id="AZQ62955.1"/>
    </source>
</evidence>
<organism evidence="13 14">
    <name type="scientific">Flammeovirga pectinis</name>
    <dbReference type="NCBI Taxonomy" id="2494373"/>
    <lineage>
        <taxon>Bacteria</taxon>
        <taxon>Pseudomonadati</taxon>
        <taxon>Bacteroidota</taxon>
        <taxon>Cytophagia</taxon>
        <taxon>Cytophagales</taxon>
        <taxon>Flammeovirgaceae</taxon>
        <taxon>Flammeovirga</taxon>
    </lineage>
</organism>
<dbReference type="OrthoDB" id="593800at2"/>
<keyword evidence="5 11" id="KW-1133">Transmembrane helix</keyword>
<sequence>MSHDYQAVLWNPQKKKYDQFIVLGIIIYLMSFAGLTLLFDSNTSLETLIIRAFGSLAIILLQLILSIGPLTRINKGFMPLLYNRRHLGVSMFLIATVHGVFSLIQFHALGDTSIIDSLFKANQNYNSVGDFPFQTLGFFALIILFTMAATSHDFWNANLGPRVWKIIHMFVYLAYLLIVFHVLLGAYQQHHANYLLFIVCVGSLWLVSIHLYTGFSEAQRDKTSNAKLGKIQNDGFLWACTIEDINDNCAKVIQLGTERVAVFKYDNKIAAVSNVCEHQNGPLGEGKVIDGCITCPWHGYQYKPEDGQSPPPFTEKIHTYKVRLEKNNVYVDPTPLPKGTPTSPAIISV</sequence>